<evidence type="ECO:0000313" key="2">
    <source>
        <dbReference type="EMBL" id="KAF5185542.1"/>
    </source>
</evidence>
<accession>A0A7J6VMI7</accession>
<dbReference type="InterPro" id="IPR023696">
    <property type="entry name" value="Ureohydrolase_dom_sf"/>
</dbReference>
<dbReference type="GO" id="GO:0005737">
    <property type="term" value="C:cytoplasm"/>
    <property type="evidence" value="ECO:0007669"/>
    <property type="project" value="TreeGrafter"/>
</dbReference>
<evidence type="ECO:0000313" key="3">
    <source>
        <dbReference type="Proteomes" id="UP000554482"/>
    </source>
</evidence>
<dbReference type="SUPFAM" id="SSF52768">
    <property type="entry name" value="Arginase/deacetylase"/>
    <property type="match status" value="1"/>
</dbReference>
<dbReference type="Proteomes" id="UP000554482">
    <property type="component" value="Unassembled WGS sequence"/>
</dbReference>
<dbReference type="EMBL" id="JABWDY010030557">
    <property type="protein sequence ID" value="KAF5185542.1"/>
    <property type="molecule type" value="Genomic_DNA"/>
</dbReference>
<dbReference type="PANTHER" id="PTHR10625">
    <property type="entry name" value="HISTONE DEACETYLASE HDAC1-RELATED"/>
    <property type="match status" value="1"/>
</dbReference>
<dbReference type="Gene3D" id="3.40.800.20">
    <property type="entry name" value="Histone deacetylase domain"/>
    <property type="match status" value="1"/>
</dbReference>
<feature type="domain" description="Histone deacetylase" evidence="1">
    <location>
        <begin position="12"/>
        <end position="71"/>
    </location>
</feature>
<evidence type="ECO:0000259" key="1">
    <source>
        <dbReference type="Pfam" id="PF00850"/>
    </source>
</evidence>
<reference evidence="2 3" key="1">
    <citation type="submission" date="2020-06" db="EMBL/GenBank/DDBJ databases">
        <title>Transcriptomic and genomic resources for Thalictrum thalictroides and T. hernandezii: Facilitating candidate gene discovery in an emerging model plant lineage.</title>
        <authorList>
            <person name="Arias T."/>
            <person name="Riano-Pachon D.M."/>
            <person name="Di Stilio V.S."/>
        </authorList>
    </citation>
    <scope>NUCLEOTIDE SEQUENCE [LARGE SCALE GENOMIC DNA]</scope>
    <source>
        <strain evidence="3">cv. WT478/WT964</strain>
        <tissue evidence="2">Leaves</tissue>
    </source>
</reference>
<comment type="caution">
    <text evidence="2">The sequence shown here is derived from an EMBL/GenBank/DDBJ whole genome shotgun (WGS) entry which is preliminary data.</text>
</comment>
<dbReference type="GO" id="GO:0040029">
    <property type="term" value="P:epigenetic regulation of gene expression"/>
    <property type="evidence" value="ECO:0007669"/>
    <property type="project" value="TreeGrafter"/>
</dbReference>
<proteinExistence type="predicted"/>
<protein>
    <submittedName>
        <fullName evidence="2">Histone deacetylase</fullName>
    </submittedName>
</protein>
<feature type="non-terminal residue" evidence="2">
    <location>
        <position position="1"/>
    </location>
</feature>
<name>A0A7J6VMI7_THATH</name>
<dbReference type="PANTHER" id="PTHR10625:SF25">
    <property type="entry name" value="HISTONE DEACETYLASE 18-RELATED"/>
    <property type="match status" value="1"/>
</dbReference>
<gene>
    <name evidence="2" type="ORF">FRX31_024871</name>
</gene>
<dbReference type="InterPro" id="IPR023801">
    <property type="entry name" value="His_deacetylse_dom"/>
</dbReference>
<organism evidence="2 3">
    <name type="scientific">Thalictrum thalictroides</name>
    <name type="common">Rue-anemone</name>
    <name type="synonym">Anemone thalictroides</name>
    <dbReference type="NCBI Taxonomy" id="46969"/>
    <lineage>
        <taxon>Eukaryota</taxon>
        <taxon>Viridiplantae</taxon>
        <taxon>Streptophyta</taxon>
        <taxon>Embryophyta</taxon>
        <taxon>Tracheophyta</taxon>
        <taxon>Spermatophyta</taxon>
        <taxon>Magnoliopsida</taxon>
        <taxon>Ranunculales</taxon>
        <taxon>Ranunculaceae</taxon>
        <taxon>Thalictroideae</taxon>
        <taxon>Thalictrum</taxon>
    </lineage>
</organism>
<sequence>MSFTKEKVILVLESASIAAGSVLRICDEVASGRIRATAAIVRSPGHHGLQDAAMGFCIFNNVAIAANHLLEK</sequence>
<keyword evidence="3" id="KW-1185">Reference proteome</keyword>
<dbReference type="OrthoDB" id="424012at2759"/>
<dbReference type="AlphaFoldDB" id="A0A7J6VMI7"/>
<dbReference type="Pfam" id="PF00850">
    <property type="entry name" value="Hist_deacetyl"/>
    <property type="match status" value="1"/>
</dbReference>
<dbReference type="GO" id="GO:0004407">
    <property type="term" value="F:histone deacetylase activity"/>
    <property type="evidence" value="ECO:0007669"/>
    <property type="project" value="TreeGrafter"/>
</dbReference>
<dbReference type="GO" id="GO:0000118">
    <property type="term" value="C:histone deacetylase complex"/>
    <property type="evidence" value="ECO:0007669"/>
    <property type="project" value="TreeGrafter"/>
</dbReference>
<dbReference type="InterPro" id="IPR037138">
    <property type="entry name" value="His_deacetylse_dom_sf"/>
</dbReference>